<dbReference type="Proteomes" id="UP000294937">
    <property type="component" value="Unassembled WGS sequence"/>
</dbReference>
<gene>
    <name evidence="1" type="ORF">EDD58_102538</name>
</gene>
<sequence length="178" mass="21252">MDRFNDFGFLDPGTYPMTFTELCDSILVKGEPYSLLPWDERWRRRLVEHLKILVNQLWAVGCTEVFIDGSFCSDKYQPNDIDGYFIADAKDVFDGTLVQKLNELDPYHCWGWNRQRIDEWGNYELEMWHRYRIELYPHCQGTYSGVCNTQGKNMKFDEFFRYDRDTEIQKGIVQLKKG</sequence>
<proteinExistence type="predicted"/>
<dbReference type="AlphaFoldDB" id="A0A4R3LCA2"/>
<evidence type="ECO:0000313" key="2">
    <source>
        <dbReference type="Proteomes" id="UP000294937"/>
    </source>
</evidence>
<comment type="caution">
    <text evidence="1">The sequence shown here is derived from an EMBL/GenBank/DDBJ whole genome shotgun (WGS) entry which is preliminary data.</text>
</comment>
<name>A0A4R3LCA2_9BACL</name>
<reference evidence="1 2" key="1">
    <citation type="submission" date="2019-03" db="EMBL/GenBank/DDBJ databases">
        <title>Genomic Encyclopedia of Type Strains, Phase IV (KMG-IV): sequencing the most valuable type-strain genomes for metagenomic binning, comparative biology and taxonomic classification.</title>
        <authorList>
            <person name="Goeker M."/>
        </authorList>
    </citation>
    <scope>NUCLEOTIDE SEQUENCE [LARGE SCALE GENOMIC DNA]</scope>
    <source>
        <strain evidence="1 2">DSM 45707</strain>
    </source>
</reference>
<dbReference type="Pfam" id="PF22014">
    <property type="entry name" value="DUF6932"/>
    <property type="match status" value="1"/>
</dbReference>
<keyword evidence="2" id="KW-1185">Reference proteome</keyword>
<dbReference type="EMBL" id="SMAG01000002">
    <property type="protein sequence ID" value="TCS95954.1"/>
    <property type="molecule type" value="Genomic_DNA"/>
</dbReference>
<dbReference type="InterPro" id="IPR053860">
    <property type="entry name" value="DUF6932"/>
</dbReference>
<organism evidence="1 2">
    <name type="scientific">Hazenella coriacea</name>
    <dbReference type="NCBI Taxonomy" id="1179467"/>
    <lineage>
        <taxon>Bacteria</taxon>
        <taxon>Bacillati</taxon>
        <taxon>Bacillota</taxon>
        <taxon>Bacilli</taxon>
        <taxon>Bacillales</taxon>
        <taxon>Thermoactinomycetaceae</taxon>
        <taxon>Hazenella</taxon>
    </lineage>
</organism>
<protein>
    <submittedName>
        <fullName evidence="1">Uncharacterized protein</fullName>
    </submittedName>
</protein>
<evidence type="ECO:0000313" key="1">
    <source>
        <dbReference type="EMBL" id="TCS95954.1"/>
    </source>
</evidence>
<dbReference type="RefSeq" id="WP_207903261.1">
    <property type="nucleotide sequence ID" value="NZ_SMAG01000002.1"/>
</dbReference>
<accession>A0A4R3LCA2</accession>